<sequence length="75" mass="8664">MCITSQVTKFNQFNQTPNWGFGINCKWFLPQDPSQMSKLAKLASASKAPQSSEEVLWYCIVEQEPDLTQYQLNQF</sequence>
<dbReference type="AlphaFoldDB" id="A0A251MYV5"/>
<keyword evidence="2" id="KW-1185">Reference proteome</keyword>
<name>A0A251MYV5_PRUPE</name>
<accession>A0A251MYV5</accession>
<dbReference type="Proteomes" id="UP000006882">
    <property type="component" value="Chromosome G8"/>
</dbReference>
<dbReference type="Gramene" id="ONH92233">
    <property type="protein sequence ID" value="ONH92233"/>
    <property type="gene ID" value="PRUPE_8G164500"/>
</dbReference>
<organism evidence="1 2">
    <name type="scientific">Prunus persica</name>
    <name type="common">Peach</name>
    <name type="synonym">Amygdalus persica</name>
    <dbReference type="NCBI Taxonomy" id="3760"/>
    <lineage>
        <taxon>Eukaryota</taxon>
        <taxon>Viridiplantae</taxon>
        <taxon>Streptophyta</taxon>
        <taxon>Embryophyta</taxon>
        <taxon>Tracheophyta</taxon>
        <taxon>Spermatophyta</taxon>
        <taxon>Magnoliopsida</taxon>
        <taxon>eudicotyledons</taxon>
        <taxon>Gunneridae</taxon>
        <taxon>Pentapetalae</taxon>
        <taxon>rosids</taxon>
        <taxon>fabids</taxon>
        <taxon>Rosales</taxon>
        <taxon>Rosaceae</taxon>
        <taxon>Amygdaloideae</taxon>
        <taxon>Amygdaleae</taxon>
        <taxon>Prunus</taxon>
    </lineage>
</organism>
<reference evidence="1 2" key="1">
    <citation type="journal article" date="2013" name="Nat. Genet.">
        <title>The high-quality draft genome of peach (Prunus persica) identifies unique patterns of genetic diversity, domestication and genome evolution.</title>
        <authorList>
            <consortium name="International Peach Genome Initiative"/>
            <person name="Verde I."/>
            <person name="Abbott A.G."/>
            <person name="Scalabrin S."/>
            <person name="Jung S."/>
            <person name="Shu S."/>
            <person name="Marroni F."/>
            <person name="Zhebentyayeva T."/>
            <person name="Dettori M.T."/>
            <person name="Grimwood J."/>
            <person name="Cattonaro F."/>
            <person name="Zuccolo A."/>
            <person name="Rossini L."/>
            <person name="Jenkins J."/>
            <person name="Vendramin E."/>
            <person name="Meisel L.A."/>
            <person name="Decroocq V."/>
            <person name="Sosinski B."/>
            <person name="Prochnik S."/>
            <person name="Mitros T."/>
            <person name="Policriti A."/>
            <person name="Cipriani G."/>
            <person name="Dondini L."/>
            <person name="Ficklin S."/>
            <person name="Goodstein D.M."/>
            <person name="Xuan P."/>
            <person name="Del Fabbro C."/>
            <person name="Aramini V."/>
            <person name="Copetti D."/>
            <person name="Gonzalez S."/>
            <person name="Horner D.S."/>
            <person name="Falchi R."/>
            <person name="Lucas S."/>
            <person name="Mica E."/>
            <person name="Maldonado J."/>
            <person name="Lazzari B."/>
            <person name="Bielenberg D."/>
            <person name="Pirona R."/>
            <person name="Miculan M."/>
            <person name="Barakat A."/>
            <person name="Testolin R."/>
            <person name="Stella A."/>
            <person name="Tartarini S."/>
            <person name="Tonutti P."/>
            <person name="Arus P."/>
            <person name="Orellana A."/>
            <person name="Wells C."/>
            <person name="Main D."/>
            <person name="Vizzotto G."/>
            <person name="Silva H."/>
            <person name="Salamini F."/>
            <person name="Schmutz J."/>
            <person name="Morgante M."/>
            <person name="Rokhsar D.S."/>
        </authorList>
    </citation>
    <scope>NUCLEOTIDE SEQUENCE [LARGE SCALE GENOMIC DNA]</scope>
    <source>
        <strain evidence="2">cv. Nemared</strain>
    </source>
</reference>
<dbReference type="EMBL" id="CM007658">
    <property type="protein sequence ID" value="ONH92233.1"/>
    <property type="molecule type" value="Genomic_DNA"/>
</dbReference>
<evidence type="ECO:0000313" key="1">
    <source>
        <dbReference type="EMBL" id="ONH92233.1"/>
    </source>
</evidence>
<evidence type="ECO:0000313" key="2">
    <source>
        <dbReference type="Proteomes" id="UP000006882"/>
    </source>
</evidence>
<gene>
    <name evidence="1" type="ORF">PRUPE_8G164500</name>
</gene>
<proteinExistence type="predicted"/>
<protein>
    <submittedName>
        <fullName evidence="1">Uncharacterized protein</fullName>
    </submittedName>
</protein>